<feature type="coiled-coil region" evidence="5">
    <location>
        <begin position="35"/>
        <end position="87"/>
    </location>
</feature>
<comment type="similarity">
    <text evidence="2">Belongs to the RmuC family.</text>
</comment>
<accession>A0A419S8M4</accession>
<evidence type="ECO:0000313" key="7">
    <source>
        <dbReference type="Proteomes" id="UP000283433"/>
    </source>
</evidence>
<gene>
    <name evidence="6" type="ORF">BCY91_15630</name>
</gene>
<keyword evidence="7" id="KW-1185">Reference proteome</keyword>
<keyword evidence="3 5" id="KW-0175">Coiled coil</keyword>
<comment type="function">
    <text evidence="1">Involved in DNA recombination.</text>
</comment>
<evidence type="ECO:0000313" key="6">
    <source>
        <dbReference type="EMBL" id="RKD18232.1"/>
    </source>
</evidence>
<reference evidence="6 7" key="1">
    <citation type="submission" date="2016-07" db="EMBL/GenBank/DDBJ databases">
        <title>Genome of Pelobium manganitolerans.</title>
        <authorList>
            <person name="Wu S."/>
            <person name="Wang G."/>
        </authorList>
    </citation>
    <scope>NUCLEOTIDE SEQUENCE [LARGE SCALE GENOMIC DNA]</scope>
    <source>
        <strain evidence="6 7">YS-25</strain>
    </source>
</reference>
<name>A0A419S8M4_9SPHI</name>
<evidence type="ECO:0000256" key="4">
    <source>
        <dbReference type="ARBA" id="ARBA00023172"/>
    </source>
</evidence>
<dbReference type="RefSeq" id="WP_120180950.1">
    <property type="nucleotide sequence ID" value="NZ_MBTA01000005.1"/>
</dbReference>
<sequence length="447" mass="51188">MEIVILLVALVILLLAVILIFTNRKSKNTDSDEMLQQLKTSVALAEQQTLNIREEKEALDHKMQLKIATLEQERLALYEELSLAKQASVKLQEMHRAQQERFEEQKQFIAEMQLRFSKDFELMASEILKQKSAEFTELNRNNLGLLLNPLKENLNAFRDKVEQVYKAESDERNVLKGEIIKMMELNKQISDEANNLTKALKGDNKKQGNWGEMVLDRLLERSGLLEGLNYSKQSSYIAHEGERMLPDVVVFLPDNKHLIIDSKVSLIAYERLVNAETDEDKIAFVKQHVAGIKSHINGLGGKNYHELYQINSPEFVLLFVPIESSFAIAVQHDQDLFDFAWNKRVVIVTPSTLLATLKTVASIWKQEQQTRNVIDIATKAGQLYDKFVGFHSDLLKVGDHLDKSQKVYQDAMNKLNLGQGNILNRVENLRKLGAKATKQIDERFLED</sequence>
<proteinExistence type="inferred from homology"/>
<comment type="caution">
    <text evidence="6">The sequence shown here is derived from an EMBL/GenBank/DDBJ whole genome shotgun (WGS) entry which is preliminary data.</text>
</comment>
<dbReference type="GO" id="GO:0006310">
    <property type="term" value="P:DNA recombination"/>
    <property type="evidence" value="ECO:0007669"/>
    <property type="project" value="UniProtKB-KW"/>
</dbReference>
<dbReference type="AlphaFoldDB" id="A0A419S8M4"/>
<dbReference type="PANTHER" id="PTHR30563:SF0">
    <property type="entry name" value="DNA RECOMBINATION PROTEIN RMUC"/>
    <property type="match status" value="1"/>
</dbReference>
<evidence type="ECO:0000256" key="3">
    <source>
        <dbReference type="ARBA" id="ARBA00023054"/>
    </source>
</evidence>
<dbReference type="Pfam" id="PF02646">
    <property type="entry name" value="RmuC"/>
    <property type="match status" value="1"/>
</dbReference>
<dbReference type="OrthoDB" id="370725at2"/>
<keyword evidence="4" id="KW-0233">DNA recombination</keyword>
<evidence type="ECO:0000256" key="5">
    <source>
        <dbReference type="SAM" id="Coils"/>
    </source>
</evidence>
<evidence type="ECO:0000256" key="1">
    <source>
        <dbReference type="ARBA" id="ARBA00003416"/>
    </source>
</evidence>
<dbReference type="Proteomes" id="UP000283433">
    <property type="component" value="Unassembled WGS sequence"/>
</dbReference>
<evidence type="ECO:0000256" key="2">
    <source>
        <dbReference type="ARBA" id="ARBA00009840"/>
    </source>
</evidence>
<protein>
    <submittedName>
        <fullName evidence="6">DNA polymerase V</fullName>
    </submittedName>
</protein>
<dbReference type="PANTHER" id="PTHR30563">
    <property type="entry name" value="DNA RECOMBINATION PROTEIN RMUC"/>
    <property type="match status" value="1"/>
</dbReference>
<organism evidence="6 7">
    <name type="scientific">Pelobium manganitolerans</name>
    <dbReference type="NCBI Taxonomy" id="1842495"/>
    <lineage>
        <taxon>Bacteria</taxon>
        <taxon>Pseudomonadati</taxon>
        <taxon>Bacteroidota</taxon>
        <taxon>Sphingobacteriia</taxon>
        <taxon>Sphingobacteriales</taxon>
        <taxon>Sphingobacteriaceae</taxon>
        <taxon>Pelobium</taxon>
    </lineage>
</organism>
<dbReference type="EMBL" id="MBTA01000005">
    <property type="protein sequence ID" value="RKD18232.1"/>
    <property type="molecule type" value="Genomic_DNA"/>
</dbReference>
<dbReference type="InterPro" id="IPR003798">
    <property type="entry name" value="DNA_recombination_RmuC"/>
</dbReference>